<name>A0A2D4F8N9_MICCO</name>
<evidence type="ECO:0000313" key="2">
    <source>
        <dbReference type="EMBL" id="LAA43847.1"/>
    </source>
</evidence>
<reference evidence="2" key="2">
    <citation type="submission" date="2017-11" db="EMBL/GenBank/DDBJ databases">
        <title>Coralsnake Venomics: Analyses of Venom Gland Transcriptomes and Proteomes of Six Brazilian Taxa.</title>
        <authorList>
            <person name="Aird S.D."/>
            <person name="Jorge da Silva N."/>
            <person name="Qiu L."/>
            <person name="Villar-Briones A."/>
            <person name="Aparecida-Saddi V."/>
            <person name="Campos-Telles M.P."/>
            <person name="Grau M."/>
            <person name="Mikheyev A.S."/>
        </authorList>
    </citation>
    <scope>NUCLEOTIDE SEQUENCE</scope>
    <source>
        <tissue evidence="2">Venom_gland</tissue>
    </source>
</reference>
<sequence>MLKEEKRAVTKPCTKCAPSEALKQLFDTPQEMKPERTTVYSSKGHSKLGEKTHTQDIKITDSSNVTAMLINTLRLPVTQVGKQNPFARLAEGPRRKLRRAKPQPVMSFEKGTAGKSR</sequence>
<organism evidence="2">
    <name type="scientific">Micrurus corallinus</name>
    <name type="common">Brazilian coral snake</name>
    <dbReference type="NCBI Taxonomy" id="54390"/>
    <lineage>
        <taxon>Eukaryota</taxon>
        <taxon>Metazoa</taxon>
        <taxon>Chordata</taxon>
        <taxon>Craniata</taxon>
        <taxon>Vertebrata</taxon>
        <taxon>Euteleostomi</taxon>
        <taxon>Lepidosauria</taxon>
        <taxon>Squamata</taxon>
        <taxon>Bifurcata</taxon>
        <taxon>Unidentata</taxon>
        <taxon>Episquamata</taxon>
        <taxon>Toxicofera</taxon>
        <taxon>Serpentes</taxon>
        <taxon>Colubroidea</taxon>
        <taxon>Elapidae</taxon>
        <taxon>Elapinae</taxon>
        <taxon>Micrurus</taxon>
    </lineage>
</organism>
<feature type="region of interest" description="Disordered" evidence="1">
    <location>
        <begin position="86"/>
        <end position="117"/>
    </location>
</feature>
<evidence type="ECO:0000256" key="1">
    <source>
        <dbReference type="SAM" id="MobiDB-lite"/>
    </source>
</evidence>
<dbReference type="EMBL" id="IACJ01057872">
    <property type="protein sequence ID" value="LAA43842.1"/>
    <property type="molecule type" value="Transcribed_RNA"/>
</dbReference>
<dbReference type="AlphaFoldDB" id="A0A2D4F8N9"/>
<reference evidence="2" key="1">
    <citation type="submission" date="2017-07" db="EMBL/GenBank/DDBJ databases">
        <authorList>
            <person name="Mikheyev A."/>
            <person name="Grau M."/>
        </authorList>
    </citation>
    <scope>NUCLEOTIDE SEQUENCE</scope>
    <source>
        <tissue evidence="2">Venom_gland</tissue>
    </source>
</reference>
<dbReference type="EMBL" id="IACJ01057874">
    <property type="protein sequence ID" value="LAA43847.1"/>
    <property type="molecule type" value="Transcribed_RNA"/>
</dbReference>
<accession>A0A2D4F8N9</accession>
<proteinExistence type="predicted"/>
<protein>
    <submittedName>
        <fullName evidence="2">Uncharacterized protein</fullName>
    </submittedName>
</protein>